<evidence type="ECO:0000259" key="1">
    <source>
        <dbReference type="Pfam" id="PF19031"/>
    </source>
</evidence>
<dbReference type="VEuPathDB" id="TriTrypDB:TcCLB.509745.70"/>
<reference evidence="2 3" key="1">
    <citation type="journal article" date="2018" name="Microb. Genom.">
        <title>Expanding an expanded genome: long-read sequencing of Trypanosoma cruzi.</title>
        <authorList>
            <person name="Berna L."/>
            <person name="Rodriguez M."/>
            <person name="Chiribao M.L."/>
            <person name="Parodi-Talice A."/>
            <person name="Pita S."/>
            <person name="Rijo G."/>
            <person name="Alvarez-Valin F."/>
            <person name="Robello C."/>
        </authorList>
    </citation>
    <scope>NUCLEOTIDE SEQUENCE [LARGE SCALE GENOMIC DNA]</scope>
    <source>
        <strain evidence="2 3">TCC</strain>
    </source>
</reference>
<dbReference type="VEuPathDB" id="TriTrypDB:ECC02_008595"/>
<name>A0A2V2WN77_TRYCR</name>
<evidence type="ECO:0000313" key="3">
    <source>
        <dbReference type="Proteomes" id="UP000246078"/>
    </source>
</evidence>
<sequence>MYVPFWGPKSNMEKGIRGACLRSLCVYCPTLSEGREERAMDNILFYYPPHVAANAQMNQVGFCIGAACLVERFGATRPPDRIQTSHGTTTLCNPFPNLWIAVETTAVYESFAVLPVIRRGFEVFVFRHGWKTISALVSPMLDQRRSLKRAKPWKTFTGILPYFWKRAY</sequence>
<comment type="caution">
    <text evidence="2">The sequence shown here is derived from an EMBL/GenBank/DDBJ whole genome shotgun (WGS) entry which is preliminary data.</text>
</comment>
<dbReference type="VEuPathDB" id="TriTrypDB:TCDM_02260"/>
<feature type="domain" description="CCZ1/INTU/HSP4 first Longin" evidence="1">
    <location>
        <begin position="23"/>
        <end position="103"/>
    </location>
</feature>
<dbReference type="VEuPathDB" id="TriTrypDB:C4B63_40g38"/>
<dbReference type="EMBL" id="PRFC01000076">
    <property type="protein sequence ID" value="PWV09642.1"/>
    <property type="molecule type" value="Genomic_DNA"/>
</dbReference>
<dbReference type="GO" id="GO:0016192">
    <property type="term" value="P:vesicle-mediated transport"/>
    <property type="evidence" value="ECO:0007669"/>
    <property type="project" value="InterPro"/>
</dbReference>
<dbReference type="AlphaFoldDB" id="A0A2V2WN77"/>
<dbReference type="VEuPathDB" id="TriTrypDB:BCY84_11785"/>
<dbReference type="Proteomes" id="UP000246078">
    <property type="component" value="Unassembled WGS sequence"/>
</dbReference>
<dbReference type="VEuPathDB" id="TriTrypDB:TcG_03208"/>
<organism evidence="2 3">
    <name type="scientific">Trypanosoma cruzi</name>
    <dbReference type="NCBI Taxonomy" id="5693"/>
    <lineage>
        <taxon>Eukaryota</taxon>
        <taxon>Discoba</taxon>
        <taxon>Euglenozoa</taxon>
        <taxon>Kinetoplastea</taxon>
        <taxon>Metakinetoplastina</taxon>
        <taxon>Trypanosomatida</taxon>
        <taxon>Trypanosomatidae</taxon>
        <taxon>Trypanosoma</taxon>
        <taxon>Schizotrypanum</taxon>
    </lineage>
</organism>
<dbReference type="VEuPathDB" id="TriTrypDB:TcCL_ESM01962"/>
<dbReference type="VEuPathDB" id="TriTrypDB:Tc_MARK_7128"/>
<gene>
    <name evidence="2" type="ORF">C3747_76g228</name>
</gene>
<dbReference type="VEuPathDB" id="TriTrypDB:TCSYLVIO_008185"/>
<proteinExistence type="predicted"/>
<dbReference type="VEuPathDB" id="TriTrypDB:TcBrA4_0025280"/>
<accession>A0A2V2WN77</accession>
<dbReference type="VEuPathDB" id="TriTrypDB:C3747_76g228"/>
<dbReference type="InterPro" id="IPR043987">
    <property type="entry name" value="CCZ1/INTU/HSP4_longin_1"/>
</dbReference>
<evidence type="ECO:0000313" key="2">
    <source>
        <dbReference type="EMBL" id="PWV09642.1"/>
    </source>
</evidence>
<protein>
    <recommendedName>
        <fullName evidence="1">CCZ1/INTU/HSP4 first Longin domain-containing protein</fullName>
    </recommendedName>
</protein>
<dbReference type="Pfam" id="PF19031">
    <property type="entry name" value="Intu_longin_1"/>
    <property type="match status" value="1"/>
</dbReference>
<dbReference type="VEuPathDB" id="TriTrypDB:TcCLB.510719.180"/>